<comment type="caution">
    <text evidence="2">The sequence shown here is derived from an EMBL/GenBank/DDBJ whole genome shotgun (WGS) entry which is preliminary data.</text>
</comment>
<dbReference type="Pfam" id="PF14058">
    <property type="entry name" value="PcfK"/>
    <property type="match status" value="1"/>
</dbReference>
<protein>
    <submittedName>
        <fullName evidence="2">PcfK-like protein</fullName>
    </submittedName>
</protein>
<proteinExistence type="predicted"/>
<dbReference type="RefSeq" id="WP_135993697.1">
    <property type="nucleotide sequence ID" value="NZ_SRYD01000052.1"/>
</dbReference>
<evidence type="ECO:0000313" key="2">
    <source>
        <dbReference type="EMBL" id="TGY71167.1"/>
    </source>
</evidence>
<feature type="compositionally biased region" description="Basic and acidic residues" evidence="1">
    <location>
        <begin position="97"/>
        <end position="114"/>
    </location>
</feature>
<dbReference type="EMBL" id="SRYD01000052">
    <property type="protein sequence ID" value="TGY71167.1"/>
    <property type="molecule type" value="Genomic_DNA"/>
</dbReference>
<reference evidence="2 3" key="1">
    <citation type="submission" date="2019-04" db="EMBL/GenBank/DDBJ databases">
        <title>Microbes associate with the intestines of laboratory mice.</title>
        <authorList>
            <person name="Navarre W."/>
            <person name="Wong E."/>
            <person name="Huang K."/>
            <person name="Tropini C."/>
            <person name="Ng K."/>
            <person name="Yu B."/>
        </authorList>
    </citation>
    <scope>NUCLEOTIDE SEQUENCE [LARGE SCALE GENOMIC DNA]</scope>
    <source>
        <strain evidence="2 3">NM06_A21</strain>
    </source>
</reference>
<name>A0A4S2FPW7_9BACT</name>
<dbReference type="InterPro" id="IPR025624">
    <property type="entry name" value="PcfK"/>
</dbReference>
<accession>A0A4S2FPW7</accession>
<feature type="region of interest" description="Disordered" evidence="1">
    <location>
        <begin position="95"/>
        <end position="139"/>
    </location>
</feature>
<dbReference type="Proteomes" id="UP000306630">
    <property type="component" value="Unassembled WGS sequence"/>
</dbReference>
<gene>
    <name evidence="2" type="ORF">E5333_11860</name>
</gene>
<organism evidence="2 3">
    <name type="scientific">Muribaculum intestinale</name>
    <dbReference type="NCBI Taxonomy" id="1796646"/>
    <lineage>
        <taxon>Bacteria</taxon>
        <taxon>Pseudomonadati</taxon>
        <taxon>Bacteroidota</taxon>
        <taxon>Bacteroidia</taxon>
        <taxon>Bacteroidales</taxon>
        <taxon>Muribaculaceae</taxon>
        <taxon>Muribaculum</taxon>
    </lineage>
</organism>
<dbReference type="AlphaFoldDB" id="A0A4S2FPW7"/>
<feature type="compositionally biased region" description="Basic and acidic residues" evidence="1">
    <location>
        <begin position="123"/>
        <end position="139"/>
    </location>
</feature>
<sequence>MKGTQAFQYTIRTYLDKMAESDALFAVKYANPSKSLSECITYIICQVQKSGCNGFEDDEIFGMAVHYWEESEIEVGKPVNCQVVVNHTIELTEEEKEQARQDAIAKLRDEEASKMRRPSQSKKATENRPQVEGRSLFDF</sequence>
<evidence type="ECO:0000313" key="3">
    <source>
        <dbReference type="Proteomes" id="UP000306630"/>
    </source>
</evidence>
<evidence type="ECO:0000256" key="1">
    <source>
        <dbReference type="SAM" id="MobiDB-lite"/>
    </source>
</evidence>